<organism evidence="5 6">
    <name type="scientific">Carbonactinospora thermoautotrophica</name>
    <dbReference type="NCBI Taxonomy" id="1469144"/>
    <lineage>
        <taxon>Bacteria</taxon>
        <taxon>Bacillati</taxon>
        <taxon>Actinomycetota</taxon>
        <taxon>Actinomycetes</taxon>
        <taxon>Kitasatosporales</taxon>
        <taxon>Carbonactinosporaceae</taxon>
        <taxon>Carbonactinospora</taxon>
    </lineage>
</organism>
<dbReference type="Pfam" id="PF02626">
    <property type="entry name" value="CT_A_B"/>
    <property type="match status" value="1"/>
</dbReference>
<evidence type="ECO:0000256" key="1">
    <source>
        <dbReference type="ARBA" id="ARBA00022741"/>
    </source>
</evidence>
<keyword evidence="1" id="KW-0547">Nucleotide-binding</keyword>
<evidence type="ECO:0000256" key="3">
    <source>
        <dbReference type="ARBA" id="ARBA00022840"/>
    </source>
</evidence>
<gene>
    <name evidence="5" type="ORF">LI90_2637</name>
</gene>
<evidence type="ECO:0000256" key="2">
    <source>
        <dbReference type="ARBA" id="ARBA00022801"/>
    </source>
</evidence>
<dbReference type="OrthoDB" id="9768696at2"/>
<accession>A0A132MUM2</accession>
<sequence length="284" mass="29265">MLTVLDPGPLTTVQDGGRIGYAHLGVSPSGALDLPALALANRLVANPEDAAGLETTLGGVTLRAERHLTLAVTGATADVWIGDRAVGRNAPLHLAPGEILRVGPATAGVRNYIAVRGGIDVPPVLGSRSTDLLSGLGPPPLRAGDRLPVGTAVTGWPCVDLAPCQECADGPVRLRLRLGPAEDWLTPDAITTLTSVPFTLTPASNRVAARLDGPVLAWKRDQQPLSEGLVTGSVQVPPAGHPLVFLADHPTTGGYPHVGVVHPDDLPMLAQARPGAIVQFQLSG</sequence>
<evidence type="ECO:0000313" key="5">
    <source>
        <dbReference type="EMBL" id="KWX01605.1"/>
    </source>
</evidence>
<evidence type="ECO:0000259" key="4">
    <source>
        <dbReference type="SMART" id="SM00797"/>
    </source>
</evidence>
<dbReference type="RefSeq" id="WP_066888190.1">
    <property type="nucleotide sequence ID" value="NZ_LAXD01000001.1"/>
</dbReference>
<dbReference type="InterPro" id="IPR029000">
    <property type="entry name" value="Cyclophilin-like_dom_sf"/>
</dbReference>
<comment type="caution">
    <text evidence="5">The sequence shown here is derived from an EMBL/GenBank/DDBJ whole genome shotgun (WGS) entry which is preliminary data.</text>
</comment>
<dbReference type="PANTHER" id="PTHR43309">
    <property type="entry name" value="5-OXOPROLINASE SUBUNIT C"/>
    <property type="match status" value="1"/>
</dbReference>
<dbReference type="PANTHER" id="PTHR43309:SF3">
    <property type="entry name" value="5-OXOPROLINASE SUBUNIT C"/>
    <property type="match status" value="1"/>
</dbReference>
<dbReference type="InterPro" id="IPR052708">
    <property type="entry name" value="PxpC"/>
</dbReference>
<dbReference type="GO" id="GO:0004039">
    <property type="term" value="F:allophanate hydrolase activity"/>
    <property type="evidence" value="ECO:0007669"/>
    <property type="project" value="UniProtKB-EC"/>
</dbReference>
<dbReference type="SMART" id="SM00797">
    <property type="entry name" value="AHS2"/>
    <property type="match status" value="1"/>
</dbReference>
<keyword evidence="2 5" id="KW-0378">Hydrolase</keyword>
<dbReference type="Proteomes" id="UP000070188">
    <property type="component" value="Unassembled WGS sequence"/>
</dbReference>
<dbReference type="AlphaFoldDB" id="A0A132MUM2"/>
<dbReference type="STRING" id="1469144.LI90_2637"/>
<proteinExistence type="predicted"/>
<reference evidence="6" key="1">
    <citation type="submission" date="2015-04" db="EMBL/GenBank/DDBJ databases">
        <title>Physiological reanalysis, assessment of diazotrophy, and genome sequences of multiple isolates of Streptomyces thermoautotrophicus.</title>
        <authorList>
            <person name="MacKellar D.C."/>
            <person name="Lieber L."/>
            <person name="Norman J."/>
            <person name="Bolger A."/>
            <person name="Tobin C."/>
            <person name="Murray J.W."/>
            <person name="Chang R."/>
            <person name="Ford T."/>
            <person name="Nguyen P.Q."/>
            <person name="Woodward J."/>
            <person name="Permingeat H."/>
            <person name="Joshi N.S."/>
            <person name="Silver P.A."/>
            <person name="Usadel B."/>
            <person name="Rutherford A.W."/>
            <person name="Friesen M."/>
            <person name="Prell J."/>
        </authorList>
    </citation>
    <scope>NUCLEOTIDE SEQUENCE [LARGE SCALE GENOMIC DNA]</scope>
    <source>
        <strain evidence="6">H1</strain>
    </source>
</reference>
<dbReference type="Gene3D" id="2.40.100.10">
    <property type="entry name" value="Cyclophilin-like"/>
    <property type="match status" value="1"/>
</dbReference>
<dbReference type="InterPro" id="IPR003778">
    <property type="entry name" value="CT_A_B"/>
</dbReference>
<dbReference type="EMBL" id="LAXD01000001">
    <property type="protein sequence ID" value="KWX01605.1"/>
    <property type="molecule type" value="Genomic_DNA"/>
</dbReference>
<evidence type="ECO:0000313" key="6">
    <source>
        <dbReference type="Proteomes" id="UP000070188"/>
    </source>
</evidence>
<name>A0A132MUM2_9ACTN</name>
<feature type="domain" description="Carboxyltransferase" evidence="4">
    <location>
        <begin position="23"/>
        <end position="284"/>
    </location>
</feature>
<dbReference type="SUPFAM" id="SSF50891">
    <property type="entry name" value="Cyclophilin-like"/>
    <property type="match status" value="1"/>
</dbReference>
<dbReference type="PATRIC" id="fig|1469144.10.peg.2851"/>
<dbReference type="GO" id="GO:0005524">
    <property type="term" value="F:ATP binding"/>
    <property type="evidence" value="ECO:0007669"/>
    <property type="project" value="UniProtKB-KW"/>
</dbReference>
<dbReference type="NCBIfam" id="TIGR00724">
    <property type="entry name" value="urea_amlyse_rel"/>
    <property type="match status" value="1"/>
</dbReference>
<keyword evidence="6" id="KW-1185">Reference proteome</keyword>
<protein>
    <submittedName>
        <fullName evidence="5">Allophanate hydrolase 2 subunit 2</fullName>
        <ecNumber evidence="5">3.5.1.54</ecNumber>
    </submittedName>
</protein>
<keyword evidence="3" id="KW-0067">ATP-binding</keyword>
<dbReference type="EC" id="3.5.1.54" evidence="5"/>